<organism evidence="2 3">
    <name type="scientific">Rhodanobacter glycinis</name>
    <dbReference type="NCBI Taxonomy" id="582702"/>
    <lineage>
        <taxon>Bacteria</taxon>
        <taxon>Pseudomonadati</taxon>
        <taxon>Pseudomonadota</taxon>
        <taxon>Gammaproteobacteria</taxon>
        <taxon>Lysobacterales</taxon>
        <taxon>Rhodanobacteraceae</taxon>
        <taxon>Rhodanobacter</taxon>
    </lineage>
</organism>
<keyword evidence="1" id="KW-0472">Membrane</keyword>
<dbReference type="Proteomes" id="UP000198725">
    <property type="component" value="Unassembled WGS sequence"/>
</dbReference>
<keyword evidence="1" id="KW-0812">Transmembrane</keyword>
<evidence type="ECO:0000313" key="2">
    <source>
        <dbReference type="EMBL" id="SFK76043.1"/>
    </source>
</evidence>
<keyword evidence="1" id="KW-1133">Transmembrane helix</keyword>
<name>A0A1I4C5J0_9GAMM</name>
<reference evidence="3" key="1">
    <citation type="submission" date="2016-10" db="EMBL/GenBank/DDBJ databases">
        <authorList>
            <person name="Varghese N."/>
            <person name="Submissions S."/>
        </authorList>
    </citation>
    <scope>NUCLEOTIDE SEQUENCE [LARGE SCALE GENOMIC DNA]</scope>
    <source>
        <strain evidence="3">MO64</strain>
    </source>
</reference>
<feature type="transmembrane region" description="Helical" evidence="1">
    <location>
        <begin position="6"/>
        <end position="24"/>
    </location>
</feature>
<evidence type="ECO:0000313" key="3">
    <source>
        <dbReference type="Proteomes" id="UP000198725"/>
    </source>
</evidence>
<dbReference type="Pfam" id="PF20228">
    <property type="entry name" value="DUF6587"/>
    <property type="match status" value="1"/>
</dbReference>
<sequence>MSTGLLIQYIVVGLIVLVSVLVAFRKLAPQLTNRWFAAASIRLAQPGRSRLAHALSRRLQPKQATGNCADGCSTCGACGPKKPAVAKPAADTIMPLNFRSRQH</sequence>
<dbReference type="InterPro" id="IPR046494">
    <property type="entry name" value="DUF6587"/>
</dbReference>
<evidence type="ECO:0000256" key="1">
    <source>
        <dbReference type="SAM" id="Phobius"/>
    </source>
</evidence>
<accession>A0A1I4C5J0</accession>
<dbReference type="EMBL" id="FOSR01000006">
    <property type="protein sequence ID" value="SFK76043.1"/>
    <property type="molecule type" value="Genomic_DNA"/>
</dbReference>
<proteinExistence type="predicted"/>
<protein>
    <submittedName>
        <fullName evidence="2">Uncharacterized protein</fullName>
    </submittedName>
</protein>
<dbReference type="AlphaFoldDB" id="A0A1I4C5J0"/>
<dbReference type="RefSeq" id="WP_092703242.1">
    <property type="nucleotide sequence ID" value="NZ_FOSR01000006.1"/>
</dbReference>
<keyword evidence="3" id="KW-1185">Reference proteome</keyword>
<gene>
    <name evidence="2" type="ORF">SAMN05192579_106108</name>
</gene>